<dbReference type="OrthoDB" id="9764766at2"/>
<protein>
    <submittedName>
        <fullName evidence="1">Cystathionine beta-lyase family protein involved in aluminum resistance</fullName>
    </submittedName>
</protein>
<dbReference type="RefSeq" id="WP_073092317.1">
    <property type="nucleotide sequence ID" value="NZ_FQWY01000024.1"/>
</dbReference>
<dbReference type="SUPFAM" id="SSF53383">
    <property type="entry name" value="PLP-dependent transferases"/>
    <property type="match status" value="1"/>
</dbReference>
<dbReference type="InterPro" id="IPR015424">
    <property type="entry name" value="PyrdxlP-dep_Trfase"/>
</dbReference>
<dbReference type="Pfam" id="PF06838">
    <property type="entry name" value="Met_gamma_lyase"/>
    <property type="match status" value="1"/>
</dbReference>
<keyword evidence="2" id="KW-1185">Reference proteome</keyword>
<accession>A0A1M5PM13</accession>
<dbReference type="InterPro" id="IPR009651">
    <property type="entry name" value="Met_g_lyase_put"/>
</dbReference>
<dbReference type="AlphaFoldDB" id="A0A1M5PM13"/>
<dbReference type="GO" id="GO:0016829">
    <property type="term" value="F:lyase activity"/>
    <property type="evidence" value="ECO:0007669"/>
    <property type="project" value="UniProtKB-KW"/>
</dbReference>
<evidence type="ECO:0000313" key="1">
    <source>
        <dbReference type="EMBL" id="SHH02818.1"/>
    </source>
</evidence>
<dbReference type="PANTHER" id="PTHR46658:SF1">
    <property type="entry name" value="CYS OR MET METABOLISM PYRIDOXAL-PHOSPHATE-DEPENDENT ENZYME"/>
    <property type="match status" value="1"/>
</dbReference>
<dbReference type="Gene3D" id="3.40.640.10">
    <property type="entry name" value="Type I PLP-dependent aspartate aminotransferase-like (Major domain)"/>
    <property type="match status" value="1"/>
</dbReference>
<organism evidence="1 2">
    <name type="scientific">Thermosyntropha lipolytica DSM 11003</name>
    <dbReference type="NCBI Taxonomy" id="1123382"/>
    <lineage>
        <taxon>Bacteria</taxon>
        <taxon>Bacillati</taxon>
        <taxon>Bacillota</taxon>
        <taxon>Clostridia</taxon>
        <taxon>Eubacteriales</taxon>
        <taxon>Syntrophomonadaceae</taxon>
        <taxon>Thermosyntropha</taxon>
    </lineage>
</organism>
<name>A0A1M5PM13_9FIRM</name>
<keyword evidence="1" id="KW-0456">Lyase</keyword>
<dbReference type="EMBL" id="FQWY01000024">
    <property type="protein sequence ID" value="SHH02818.1"/>
    <property type="molecule type" value="Genomic_DNA"/>
</dbReference>
<gene>
    <name evidence="1" type="ORF">SAMN02745221_01513</name>
</gene>
<dbReference type="STRING" id="1123382.SAMN02745221_01513"/>
<sequence length="409" mass="44936">MRALDIVKRAEDELKDRFRALEEMAFYNQVKVLKALQKHHIRDVHFNSSSGYGYGDIGRDVLEEVYKDVFAAEDALVRGQIVSGTHAISACLFGLMRPGEKLVSVTGAPYDTLQKVIGKNNSLSGTLLDKGIIYQEVGLTAEGRPDGENIKKSIDAETKIAFIQRSRGYSLRPALTVEEIGELVKIIKKANPSTIIMVDNCYGEFTDIIEPTEVGVDIMAGSLIKNPGGGLAPSGGYVVGKKELVEQVAYHITAPGLGKELGASLINNRCFYQGIFMAPHVVLQALKGALLLAYIFEEHGYEVYPSWQEKRGDIVQAIRLGSTEEVLAFCQVIQNSSPVDSDVQLEYGDMPGYDNKVVMAAGTFIQGSSIELSCDAPLRSPYCVYVQGGLTYEHVRYAAVRLIEEILWK</sequence>
<dbReference type="Proteomes" id="UP000242329">
    <property type="component" value="Unassembled WGS sequence"/>
</dbReference>
<dbReference type="Gene3D" id="3.90.1150.60">
    <property type="entry name" value="Methioning gamme-lyase, C-terminal domain"/>
    <property type="match status" value="1"/>
</dbReference>
<evidence type="ECO:0000313" key="2">
    <source>
        <dbReference type="Proteomes" id="UP000242329"/>
    </source>
</evidence>
<dbReference type="InterPro" id="IPR015421">
    <property type="entry name" value="PyrdxlP-dep_Trfase_major"/>
</dbReference>
<reference evidence="2" key="1">
    <citation type="submission" date="2016-11" db="EMBL/GenBank/DDBJ databases">
        <authorList>
            <person name="Varghese N."/>
            <person name="Submissions S."/>
        </authorList>
    </citation>
    <scope>NUCLEOTIDE SEQUENCE [LARGE SCALE GENOMIC DNA]</scope>
    <source>
        <strain evidence="2">DSM 11003</strain>
    </source>
</reference>
<dbReference type="PANTHER" id="PTHR46658">
    <property type="entry name" value="CYS OR MET METABOLISM PYRIDOXAL-PHOSPHATE-DEPENDENT ENZYME"/>
    <property type="match status" value="1"/>
</dbReference>
<proteinExistence type="predicted"/>